<dbReference type="GO" id="GO:0006364">
    <property type="term" value="P:rRNA processing"/>
    <property type="evidence" value="ECO:0007669"/>
    <property type="project" value="InterPro"/>
</dbReference>
<proteinExistence type="inferred from homology"/>
<comment type="similarity">
    <text evidence="2">Belongs to the ESF1 family.</text>
</comment>
<reference evidence="8 9" key="1">
    <citation type="submission" date="2021-08" db="EMBL/GenBank/DDBJ databases">
        <title>Draft Genome Sequence of Phanerochaete sordida strain YK-624.</title>
        <authorList>
            <person name="Mori T."/>
            <person name="Dohra H."/>
            <person name="Suzuki T."/>
            <person name="Kawagishi H."/>
            <person name="Hirai H."/>
        </authorList>
    </citation>
    <scope>NUCLEOTIDE SEQUENCE [LARGE SCALE GENOMIC DNA]</scope>
    <source>
        <strain evidence="8 9">YK-624</strain>
    </source>
</reference>
<keyword evidence="9" id="KW-1185">Reference proteome</keyword>
<comment type="caution">
    <text evidence="8">The sequence shown here is derived from an EMBL/GenBank/DDBJ whole genome shotgun (WGS) entry which is preliminary data.</text>
</comment>
<feature type="region of interest" description="Disordered" evidence="5">
    <location>
        <begin position="243"/>
        <end position="270"/>
    </location>
</feature>
<feature type="compositionally biased region" description="Acidic residues" evidence="5">
    <location>
        <begin position="98"/>
        <end position="114"/>
    </location>
</feature>
<feature type="compositionally biased region" description="Basic residues" evidence="5">
    <location>
        <begin position="522"/>
        <end position="535"/>
    </location>
</feature>
<evidence type="ECO:0000313" key="9">
    <source>
        <dbReference type="Proteomes" id="UP000703269"/>
    </source>
</evidence>
<sequence length="698" mass="78540">MSDPRFARLKNDPRFRRIRKKEDKVVVDERFKDIFDDGKGKKKSKKGKGRVDKYGRPVSETHDQDNLRRFYRLEGEEELDPEAPKRPDYARGEVLLESSDEEEGGAAAEGDESDTGGVVTLGRKERKHVLEDLDEPEIDLDEDTVADLDAQAAAYAREHEEEEEDGVPEADRTRRLAVVNLDWDHVKAQHLYKIFSSLVSPTASALASGSSSKPDTKAKRGNLVTRGKVLSVRVYPSEFGKERLAREEREGPPAELFKSKGEDEAGDAEDYNEEALRKYQLERLRYYYAIVECDTVEAASHIYNELEGTELERSANVFDLSFVPEEMTFDDEFRDEATEDVNAPYKPLDFTTDALRHSKVKLTWDEDDPERLQLTRRPLTRKEIEENDFRAYLASSTESEGEDEKPKSKADRDKLRALLLGGGDDTLPEGWNNGASDDEGDVDMEVTFTPALSEQKNEEDLTTIEKYARKMKEKKKRKEEVKAAREEKDEPKKGKSKALDDDFFAADSSDEGGDESDPEPKKGKKGKKEKGKKARKDAEDEPEPQDKKVKSTAEELALVAISDNPSAEPKHFDMKAVLKAEKAKGKKRKGKKRDAGADAEPELQEDFAIDVADARFAAVHEDHTFAIDPSNPHFKKTKSMAALLDERAKRQRGQRDGRDAPAQKTDDAPSGRGLQSLVESVKRKSAAAQGGVGKRRKV</sequence>
<evidence type="ECO:0000256" key="5">
    <source>
        <dbReference type="SAM" id="MobiDB-lite"/>
    </source>
</evidence>
<name>A0A9P3GPS2_9APHY</name>
<evidence type="ECO:0000256" key="2">
    <source>
        <dbReference type="ARBA" id="ARBA00009087"/>
    </source>
</evidence>
<feature type="compositionally biased region" description="Basic and acidic residues" evidence="5">
    <location>
        <begin position="478"/>
        <end position="500"/>
    </location>
</feature>
<feature type="compositionally biased region" description="Basic and acidic residues" evidence="5">
    <location>
        <begin position="49"/>
        <end position="74"/>
    </location>
</feature>
<dbReference type="GO" id="GO:0005730">
    <property type="term" value="C:nucleolus"/>
    <property type="evidence" value="ECO:0007669"/>
    <property type="project" value="UniProtKB-SubCell"/>
</dbReference>
<keyword evidence="4" id="KW-0539">Nucleus</keyword>
<organism evidence="8 9">
    <name type="scientific">Phanerochaete sordida</name>
    <dbReference type="NCBI Taxonomy" id="48140"/>
    <lineage>
        <taxon>Eukaryota</taxon>
        <taxon>Fungi</taxon>
        <taxon>Dikarya</taxon>
        <taxon>Basidiomycota</taxon>
        <taxon>Agaricomycotina</taxon>
        <taxon>Agaricomycetes</taxon>
        <taxon>Polyporales</taxon>
        <taxon>Phanerochaetaceae</taxon>
        <taxon>Phanerochaete</taxon>
    </lineage>
</organism>
<feature type="compositionally biased region" description="Basic and acidic residues" evidence="5">
    <location>
        <begin position="644"/>
        <end position="669"/>
    </location>
</feature>
<dbReference type="AlphaFoldDB" id="A0A9P3GPS2"/>
<dbReference type="InterPro" id="IPR039754">
    <property type="entry name" value="Esf1"/>
</dbReference>
<dbReference type="OrthoDB" id="431825at2759"/>
<evidence type="ECO:0000259" key="7">
    <source>
        <dbReference type="Pfam" id="PF25121"/>
    </source>
</evidence>
<evidence type="ECO:0000259" key="6">
    <source>
        <dbReference type="Pfam" id="PF08159"/>
    </source>
</evidence>
<dbReference type="Pfam" id="PF25121">
    <property type="entry name" value="RRM_ESF1"/>
    <property type="match status" value="1"/>
</dbReference>
<feature type="region of interest" description="Disordered" evidence="5">
    <location>
        <begin position="579"/>
        <end position="604"/>
    </location>
</feature>
<dbReference type="EMBL" id="BPQB01000111">
    <property type="protein sequence ID" value="GJE99497.1"/>
    <property type="molecule type" value="Genomic_DNA"/>
</dbReference>
<gene>
    <name evidence="8" type="ORF">PsYK624_157610</name>
</gene>
<dbReference type="GO" id="GO:0003723">
    <property type="term" value="F:RNA binding"/>
    <property type="evidence" value="ECO:0007669"/>
    <property type="project" value="TreeGrafter"/>
</dbReference>
<evidence type="ECO:0000256" key="1">
    <source>
        <dbReference type="ARBA" id="ARBA00004604"/>
    </source>
</evidence>
<dbReference type="PANTHER" id="PTHR12202">
    <property type="entry name" value="ESF1 HOMOLOG"/>
    <property type="match status" value="1"/>
</dbReference>
<feature type="domain" description="NUC153" evidence="6">
    <location>
        <begin position="613"/>
        <end position="640"/>
    </location>
</feature>
<evidence type="ECO:0000256" key="4">
    <source>
        <dbReference type="ARBA" id="ARBA00023242"/>
    </source>
</evidence>
<dbReference type="InterPro" id="IPR012580">
    <property type="entry name" value="NUC153"/>
</dbReference>
<feature type="compositionally biased region" description="Acidic residues" evidence="5">
    <location>
        <begin position="132"/>
        <end position="144"/>
    </location>
</feature>
<feature type="region of interest" description="Disordered" evidence="5">
    <location>
        <begin position="643"/>
        <end position="698"/>
    </location>
</feature>
<dbReference type="Pfam" id="PF08159">
    <property type="entry name" value="NUC153"/>
    <property type="match status" value="1"/>
</dbReference>
<dbReference type="Proteomes" id="UP000703269">
    <property type="component" value="Unassembled WGS sequence"/>
</dbReference>
<feature type="compositionally biased region" description="Basic and acidic residues" evidence="5">
    <location>
        <begin position="404"/>
        <end position="416"/>
    </location>
</feature>
<feature type="compositionally biased region" description="Basic and acidic residues" evidence="5">
    <location>
        <begin position="243"/>
        <end position="263"/>
    </location>
</feature>
<protein>
    <recommendedName>
        <fullName evidence="10">NUC153 domain-containing protein</fullName>
    </recommendedName>
</protein>
<keyword evidence="3" id="KW-0175">Coiled coil</keyword>
<dbReference type="PANTHER" id="PTHR12202:SF0">
    <property type="entry name" value="ESF1 HOMOLOG"/>
    <property type="match status" value="1"/>
</dbReference>
<feature type="compositionally biased region" description="Basic and acidic residues" evidence="5">
    <location>
        <begin position="82"/>
        <end position="91"/>
    </location>
</feature>
<comment type="subcellular location">
    <subcellularLocation>
        <location evidence="1">Nucleus</location>
        <location evidence="1">Nucleolus</location>
    </subcellularLocation>
</comment>
<evidence type="ECO:0008006" key="10">
    <source>
        <dbReference type="Google" id="ProtNLM"/>
    </source>
</evidence>
<feature type="region of interest" description="Disordered" evidence="5">
    <location>
        <begin position="36"/>
        <end position="144"/>
    </location>
</feature>
<feature type="domain" description="ESF1 RRM" evidence="7">
    <location>
        <begin position="173"/>
        <end position="338"/>
    </location>
</feature>
<accession>A0A9P3GPS2</accession>
<feature type="compositionally biased region" description="Acidic residues" evidence="5">
    <location>
        <begin position="501"/>
        <end position="517"/>
    </location>
</feature>
<evidence type="ECO:0000256" key="3">
    <source>
        <dbReference type="ARBA" id="ARBA00023054"/>
    </source>
</evidence>
<feature type="region of interest" description="Disordered" evidence="5">
    <location>
        <begin position="391"/>
        <end position="552"/>
    </location>
</feature>
<dbReference type="InterPro" id="IPR056750">
    <property type="entry name" value="RRM_ESF1"/>
</dbReference>
<evidence type="ECO:0000313" key="8">
    <source>
        <dbReference type="EMBL" id="GJE99497.1"/>
    </source>
</evidence>